<organism evidence="1 2">
    <name type="scientific">Ambispora gerdemannii</name>
    <dbReference type="NCBI Taxonomy" id="144530"/>
    <lineage>
        <taxon>Eukaryota</taxon>
        <taxon>Fungi</taxon>
        <taxon>Fungi incertae sedis</taxon>
        <taxon>Mucoromycota</taxon>
        <taxon>Glomeromycotina</taxon>
        <taxon>Glomeromycetes</taxon>
        <taxon>Archaeosporales</taxon>
        <taxon>Ambisporaceae</taxon>
        <taxon>Ambispora</taxon>
    </lineage>
</organism>
<gene>
    <name evidence="1" type="ORF">AGERDE_LOCUS6691</name>
</gene>
<dbReference type="AlphaFoldDB" id="A0A9N9B0L0"/>
<dbReference type="Proteomes" id="UP000789831">
    <property type="component" value="Unassembled WGS sequence"/>
</dbReference>
<accession>A0A9N9B0L0</accession>
<comment type="caution">
    <text evidence="1">The sequence shown here is derived from an EMBL/GenBank/DDBJ whole genome shotgun (WGS) entry which is preliminary data.</text>
</comment>
<keyword evidence="2" id="KW-1185">Reference proteome</keyword>
<proteinExistence type="predicted"/>
<protein>
    <submittedName>
        <fullName evidence="1">7168_t:CDS:1</fullName>
    </submittedName>
</protein>
<evidence type="ECO:0000313" key="1">
    <source>
        <dbReference type="EMBL" id="CAG8551512.1"/>
    </source>
</evidence>
<name>A0A9N9B0L0_9GLOM</name>
<dbReference type="EMBL" id="CAJVPL010001082">
    <property type="protein sequence ID" value="CAG8551512.1"/>
    <property type="molecule type" value="Genomic_DNA"/>
</dbReference>
<evidence type="ECO:0000313" key="2">
    <source>
        <dbReference type="Proteomes" id="UP000789831"/>
    </source>
</evidence>
<reference evidence="1" key="1">
    <citation type="submission" date="2021-06" db="EMBL/GenBank/DDBJ databases">
        <authorList>
            <person name="Kallberg Y."/>
            <person name="Tangrot J."/>
            <person name="Rosling A."/>
        </authorList>
    </citation>
    <scope>NUCLEOTIDE SEQUENCE</scope>
    <source>
        <strain evidence="1">MT106</strain>
    </source>
</reference>
<sequence>MEKIYTLASNVMRSTSNTSHLIMGEMSGQVKEIVFFQQEALSPFLTKA</sequence>